<dbReference type="KEGG" id="sarm:DVA86_32490"/>
<proteinExistence type="predicted"/>
<dbReference type="InterPro" id="IPR013096">
    <property type="entry name" value="Cupin_2"/>
</dbReference>
<dbReference type="InterPro" id="IPR014710">
    <property type="entry name" value="RmlC-like_jellyroll"/>
</dbReference>
<reference evidence="2 3" key="1">
    <citation type="submission" date="2018-07" db="EMBL/GenBank/DDBJ databases">
        <title>Draft genome of the type strain Streptomyces armeniacus ATCC 15676.</title>
        <authorList>
            <person name="Labana P."/>
            <person name="Gosse J.T."/>
            <person name="Boddy C.N."/>
        </authorList>
    </citation>
    <scope>NUCLEOTIDE SEQUENCE [LARGE SCALE GENOMIC DNA]</scope>
    <source>
        <strain evidence="2 3">ATCC 15676</strain>
    </source>
</reference>
<evidence type="ECO:0000313" key="2">
    <source>
        <dbReference type="EMBL" id="AXK37825.1"/>
    </source>
</evidence>
<feature type="domain" description="Cupin type-2" evidence="1">
    <location>
        <begin position="36"/>
        <end position="102"/>
    </location>
</feature>
<dbReference type="Proteomes" id="UP000254425">
    <property type="component" value="Chromosome"/>
</dbReference>
<gene>
    <name evidence="2" type="ORF">DVA86_32490</name>
</gene>
<dbReference type="InterPro" id="IPR011051">
    <property type="entry name" value="RmlC_Cupin_sf"/>
</dbReference>
<dbReference type="Gene3D" id="2.60.120.10">
    <property type="entry name" value="Jelly Rolls"/>
    <property type="match status" value="1"/>
</dbReference>
<evidence type="ECO:0000259" key="1">
    <source>
        <dbReference type="Pfam" id="PF07883"/>
    </source>
</evidence>
<dbReference type="EMBL" id="CP031320">
    <property type="protein sequence ID" value="AXK37825.1"/>
    <property type="molecule type" value="Genomic_DNA"/>
</dbReference>
<evidence type="ECO:0000313" key="3">
    <source>
        <dbReference type="Proteomes" id="UP000254425"/>
    </source>
</evidence>
<sequence>MHVIAPSPEHTVTTPNAVMAGLAAPSRGSTALSTWTVRMEPGAAGPEHSVDQEQVWTVTAGTLTVTAGEDTETVPAGRTVVLPAGVLRRIRAGAGEGAEALVAMPAGGLVTAAGQETRPLPWAV</sequence>
<dbReference type="SUPFAM" id="SSF51182">
    <property type="entry name" value="RmlC-like cupins"/>
    <property type="match status" value="1"/>
</dbReference>
<dbReference type="AlphaFoldDB" id="A0A345Y1Q9"/>
<dbReference type="Pfam" id="PF07883">
    <property type="entry name" value="Cupin_2"/>
    <property type="match status" value="1"/>
</dbReference>
<keyword evidence="3" id="KW-1185">Reference proteome</keyword>
<organism evidence="2 3">
    <name type="scientific">Streptomyces armeniacus</name>
    <dbReference type="NCBI Taxonomy" id="83291"/>
    <lineage>
        <taxon>Bacteria</taxon>
        <taxon>Bacillati</taxon>
        <taxon>Actinomycetota</taxon>
        <taxon>Actinomycetes</taxon>
        <taxon>Kitasatosporales</taxon>
        <taxon>Streptomycetaceae</taxon>
        <taxon>Streptomyces</taxon>
    </lineage>
</organism>
<protein>
    <submittedName>
        <fullName evidence="2">Cupin domain-containing protein</fullName>
    </submittedName>
</protein>
<accession>A0A345Y1Q9</accession>
<name>A0A345Y1Q9_9ACTN</name>